<dbReference type="PIRSF" id="PIRSF006806">
    <property type="entry name" value="FTHF_cligase"/>
    <property type="match status" value="1"/>
</dbReference>
<dbReference type="InterPro" id="IPR024185">
    <property type="entry name" value="FTHF_cligase-like_sf"/>
</dbReference>
<evidence type="ECO:0000256" key="3">
    <source>
        <dbReference type="ARBA" id="ARBA00022840"/>
    </source>
</evidence>
<evidence type="ECO:0000256" key="2">
    <source>
        <dbReference type="ARBA" id="ARBA00022741"/>
    </source>
</evidence>
<name>A0A8J7G990_9BACL</name>
<dbReference type="Gene3D" id="3.40.50.10420">
    <property type="entry name" value="NagB/RpiA/CoA transferase-like"/>
    <property type="match status" value="1"/>
</dbReference>
<feature type="binding site" evidence="4">
    <location>
        <begin position="3"/>
        <end position="7"/>
    </location>
    <ligand>
        <name>ATP</name>
        <dbReference type="ChEBI" id="CHEBI:30616"/>
    </ligand>
</feature>
<dbReference type="Pfam" id="PF01812">
    <property type="entry name" value="5-FTHF_cyc-lig"/>
    <property type="match status" value="1"/>
</dbReference>
<comment type="catalytic activity">
    <reaction evidence="5">
        <text>(6S)-5-formyl-5,6,7,8-tetrahydrofolate + ATP = (6R)-5,10-methenyltetrahydrofolate + ADP + phosphate</text>
        <dbReference type="Rhea" id="RHEA:10488"/>
        <dbReference type="ChEBI" id="CHEBI:30616"/>
        <dbReference type="ChEBI" id="CHEBI:43474"/>
        <dbReference type="ChEBI" id="CHEBI:57455"/>
        <dbReference type="ChEBI" id="CHEBI:57457"/>
        <dbReference type="ChEBI" id="CHEBI:456216"/>
        <dbReference type="EC" id="6.3.3.2"/>
    </reaction>
</comment>
<reference evidence="6" key="1">
    <citation type="submission" date="2020-11" db="EMBL/GenBank/DDBJ databases">
        <title>Multidrug resistant novel bacterium Savagea serpentis sp. nov., isolated from the scats of a vine snake (Ahaetulla nasuta).</title>
        <authorList>
            <person name="Venkata Ramana V."/>
            <person name="Vikas Patil S."/>
            <person name="Yogita Lugani V."/>
        </authorList>
    </citation>
    <scope>NUCLEOTIDE SEQUENCE</scope>
    <source>
        <strain evidence="6">SN6</strain>
    </source>
</reference>
<evidence type="ECO:0000256" key="4">
    <source>
        <dbReference type="PIRSR" id="PIRSR006806-1"/>
    </source>
</evidence>
<dbReference type="GO" id="GO:0035999">
    <property type="term" value="P:tetrahydrofolate interconversion"/>
    <property type="evidence" value="ECO:0007669"/>
    <property type="project" value="TreeGrafter"/>
</dbReference>
<evidence type="ECO:0000313" key="6">
    <source>
        <dbReference type="EMBL" id="MBF4500205.1"/>
    </source>
</evidence>
<protein>
    <recommendedName>
        <fullName evidence="5">5-formyltetrahydrofolate cyclo-ligase</fullName>
        <ecNumber evidence="5">6.3.3.2</ecNumber>
    </recommendedName>
</protein>
<evidence type="ECO:0000256" key="1">
    <source>
        <dbReference type="ARBA" id="ARBA00010638"/>
    </source>
</evidence>
<evidence type="ECO:0000313" key="7">
    <source>
        <dbReference type="Proteomes" id="UP000622653"/>
    </source>
</evidence>
<keyword evidence="7" id="KW-1185">Reference proteome</keyword>
<dbReference type="InterPro" id="IPR037171">
    <property type="entry name" value="NagB/RpiA_transferase-like"/>
</dbReference>
<dbReference type="PANTHER" id="PTHR23407">
    <property type="entry name" value="ATPASE INHIBITOR/5-FORMYLTETRAHYDROFOLATE CYCLO-LIGASE"/>
    <property type="match status" value="1"/>
</dbReference>
<dbReference type="AlphaFoldDB" id="A0A8J7G990"/>
<dbReference type="Proteomes" id="UP000622653">
    <property type="component" value="Unassembled WGS sequence"/>
</dbReference>
<keyword evidence="3 4" id="KW-0067">ATP-binding</keyword>
<dbReference type="RefSeq" id="WP_194561656.1">
    <property type="nucleotide sequence ID" value="NZ_JADKPV010000001.1"/>
</dbReference>
<dbReference type="GO" id="GO:0009396">
    <property type="term" value="P:folic acid-containing compound biosynthetic process"/>
    <property type="evidence" value="ECO:0007669"/>
    <property type="project" value="TreeGrafter"/>
</dbReference>
<proteinExistence type="inferred from homology"/>
<organism evidence="6 7">
    <name type="scientific">Savagea serpentis</name>
    <dbReference type="NCBI Taxonomy" id="2785297"/>
    <lineage>
        <taxon>Bacteria</taxon>
        <taxon>Bacillati</taxon>
        <taxon>Bacillota</taxon>
        <taxon>Bacilli</taxon>
        <taxon>Bacillales</taxon>
        <taxon>Caryophanaceae</taxon>
        <taxon>Savagea</taxon>
    </lineage>
</organism>
<feature type="binding site" evidence="4">
    <location>
        <position position="54"/>
    </location>
    <ligand>
        <name>substrate</name>
    </ligand>
</feature>
<feature type="binding site" evidence="4">
    <location>
        <begin position="133"/>
        <end position="141"/>
    </location>
    <ligand>
        <name>ATP</name>
        <dbReference type="ChEBI" id="CHEBI:30616"/>
    </ligand>
</feature>
<dbReference type="GO" id="GO:0030272">
    <property type="term" value="F:5-formyltetrahydrofolate cyclo-ligase activity"/>
    <property type="evidence" value="ECO:0007669"/>
    <property type="project" value="UniProtKB-EC"/>
</dbReference>
<keyword evidence="5" id="KW-0460">Magnesium</keyword>
<accession>A0A8J7G990</accession>
<keyword evidence="5" id="KW-0479">Metal-binding</keyword>
<feature type="binding site" evidence="4">
    <location>
        <position position="49"/>
    </location>
    <ligand>
        <name>substrate</name>
    </ligand>
</feature>
<dbReference type="SUPFAM" id="SSF100950">
    <property type="entry name" value="NagB/RpiA/CoA transferase-like"/>
    <property type="match status" value="1"/>
</dbReference>
<dbReference type="PANTHER" id="PTHR23407:SF1">
    <property type="entry name" value="5-FORMYLTETRAHYDROFOLATE CYCLO-LIGASE"/>
    <property type="match status" value="1"/>
</dbReference>
<dbReference type="EC" id="6.3.3.2" evidence="5"/>
<keyword evidence="2 4" id="KW-0547">Nucleotide-binding</keyword>
<sequence length="188" mass="21658">MMKSQMRQAMLQQLHQMTEEQYRNRSAKIVKRLFRLPSIEEAEVVAVTISRYPEVDTYALIETLWEMGKTVVVPRCLPKTKEMDFRKITSFTQLEIAYAELLEPIVHETTSFEKSEIDLVIVPGVVFDVRGYRIGFGGGYYDRYLANCSIPTIALAFSEQVVVQVPTNQYDISVDYIVTDFNIVEVVK</sequence>
<gene>
    <name evidence="6" type="ORF">IRY55_02420</name>
</gene>
<comment type="cofactor">
    <cofactor evidence="5">
        <name>Mg(2+)</name>
        <dbReference type="ChEBI" id="CHEBI:18420"/>
    </cofactor>
</comment>
<keyword evidence="6" id="KW-0436">Ligase</keyword>
<dbReference type="InterPro" id="IPR002698">
    <property type="entry name" value="FTHF_cligase"/>
</dbReference>
<dbReference type="GO" id="GO:0005524">
    <property type="term" value="F:ATP binding"/>
    <property type="evidence" value="ECO:0007669"/>
    <property type="project" value="UniProtKB-KW"/>
</dbReference>
<dbReference type="NCBIfam" id="TIGR02727">
    <property type="entry name" value="MTHFS_bact"/>
    <property type="match status" value="1"/>
</dbReference>
<dbReference type="EMBL" id="JADKPV010000001">
    <property type="protein sequence ID" value="MBF4500205.1"/>
    <property type="molecule type" value="Genomic_DNA"/>
</dbReference>
<comment type="similarity">
    <text evidence="1 5">Belongs to the 5-formyltetrahydrofolate cyclo-ligase family.</text>
</comment>
<comment type="caution">
    <text evidence="6">The sequence shown here is derived from an EMBL/GenBank/DDBJ whole genome shotgun (WGS) entry which is preliminary data.</text>
</comment>
<dbReference type="GO" id="GO:0046872">
    <property type="term" value="F:metal ion binding"/>
    <property type="evidence" value="ECO:0007669"/>
    <property type="project" value="UniProtKB-KW"/>
</dbReference>
<evidence type="ECO:0000256" key="5">
    <source>
        <dbReference type="RuleBase" id="RU361279"/>
    </source>
</evidence>